<dbReference type="EMBL" id="JBHTKN010000008">
    <property type="protein sequence ID" value="MFD1043083.1"/>
    <property type="molecule type" value="Genomic_DNA"/>
</dbReference>
<keyword evidence="2" id="KW-1185">Reference proteome</keyword>
<protein>
    <submittedName>
        <fullName evidence="1">Uncharacterized protein</fullName>
    </submittedName>
</protein>
<accession>A0ABW3LXZ0</accession>
<evidence type="ECO:0000313" key="1">
    <source>
        <dbReference type="EMBL" id="MFD1043083.1"/>
    </source>
</evidence>
<dbReference type="RefSeq" id="WP_162377183.1">
    <property type="nucleotide sequence ID" value="NZ_JBHTKN010000008.1"/>
</dbReference>
<evidence type="ECO:0000313" key="2">
    <source>
        <dbReference type="Proteomes" id="UP001597033"/>
    </source>
</evidence>
<dbReference type="Proteomes" id="UP001597033">
    <property type="component" value="Unassembled WGS sequence"/>
</dbReference>
<proteinExistence type="predicted"/>
<comment type="caution">
    <text evidence="1">The sequence shown here is derived from an EMBL/GenBank/DDBJ whole genome shotgun (WGS) entry which is preliminary data.</text>
</comment>
<gene>
    <name evidence="1" type="ORF">ACFQ2N_12090</name>
</gene>
<name>A0ABW3LXZ0_9GAMM</name>
<sequence>MSPDLGGLEALDQVNSEGVRQLGATLEYVRLMKLLPPSPARDQVLAKAQALASDTLARNAGAKELKERWGLQHWAYPPSRIRARLEELLRG</sequence>
<reference evidence="2" key="1">
    <citation type="journal article" date="2019" name="Int. J. Syst. Evol. Microbiol.">
        <title>The Global Catalogue of Microorganisms (GCM) 10K type strain sequencing project: providing services to taxonomists for standard genome sequencing and annotation.</title>
        <authorList>
            <consortium name="The Broad Institute Genomics Platform"/>
            <consortium name="The Broad Institute Genome Sequencing Center for Infectious Disease"/>
            <person name="Wu L."/>
            <person name="Ma J."/>
        </authorList>
    </citation>
    <scope>NUCLEOTIDE SEQUENCE [LARGE SCALE GENOMIC DNA]</scope>
    <source>
        <strain evidence="2">CCUG 55854</strain>
    </source>
</reference>
<organism evidence="1 2">
    <name type="scientific">Pseudoxanthomonas kaohsiungensis</name>
    <dbReference type="NCBI Taxonomy" id="283923"/>
    <lineage>
        <taxon>Bacteria</taxon>
        <taxon>Pseudomonadati</taxon>
        <taxon>Pseudomonadota</taxon>
        <taxon>Gammaproteobacteria</taxon>
        <taxon>Lysobacterales</taxon>
        <taxon>Lysobacteraceae</taxon>
        <taxon>Pseudoxanthomonas</taxon>
    </lineage>
</organism>